<keyword evidence="5" id="KW-1185">Reference proteome</keyword>
<dbReference type="Gene3D" id="3.40.50.12780">
    <property type="entry name" value="N-terminal domain of ligase-like"/>
    <property type="match status" value="1"/>
</dbReference>
<evidence type="ECO:0000259" key="3">
    <source>
        <dbReference type="SMART" id="SM00563"/>
    </source>
</evidence>
<comment type="similarity">
    <text evidence="1">Belongs to the ATP-dependent AMP-binding enzyme family.</text>
</comment>
<evidence type="ECO:0000313" key="5">
    <source>
        <dbReference type="Proteomes" id="UP000323300"/>
    </source>
</evidence>
<keyword evidence="2 4" id="KW-0436">Ligase</keyword>
<dbReference type="SMART" id="SM00563">
    <property type="entry name" value="PlsC"/>
    <property type="match status" value="1"/>
</dbReference>
<dbReference type="InterPro" id="IPR042099">
    <property type="entry name" value="ANL_N_sf"/>
</dbReference>
<dbReference type="GO" id="GO:0006631">
    <property type="term" value="P:fatty acid metabolic process"/>
    <property type="evidence" value="ECO:0007669"/>
    <property type="project" value="TreeGrafter"/>
</dbReference>
<dbReference type="InterPro" id="IPR020845">
    <property type="entry name" value="AMP-binding_CS"/>
</dbReference>
<accession>A0A1I4DHM1</accession>
<dbReference type="GO" id="GO:0031956">
    <property type="term" value="F:medium-chain fatty acid-CoA ligase activity"/>
    <property type="evidence" value="ECO:0007669"/>
    <property type="project" value="TreeGrafter"/>
</dbReference>
<keyword evidence="4" id="KW-0808">Transferase</keyword>
<evidence type="ECO:0000313" key="4">
    <source>
        <dbReference type="EMBL" id="SFK92389.1"/>
    </source>
</evidence>
<dbReference type="Proteomes" id="UP000323300">
    <property type="component" value="Unassembled WGS sequence"/>
</dbReference>
<proteinExistence type="inferred from homology"/>
<evidence type="ECO:0000256" key="2">
    <source>
        <dbReference type="ARBA" id="ARBA00022598"/>
    </source>
</evidence>
<dbReference type="SUPFAM" id="SSF56801">
    <property type="entry name" value="Acetyl-CoA synthetase-like"/>
    <property type="match status" value="1"/>
</dbReference>
<dbReference type="AlphaFoldDB" id="A0A1I4DHM1"/>
<dbReference type="Pfam" id="PF01553">
    <property type="entry name" value="Acyltransferase"/>
    <property type="match status" value="1"/>
</dbReference>
<dbReference type="EMBL" id="FOSL01000017">
    <property type="protein sequence ID" value="SFK92389.1"/>
    <property type="molecule type" value="Genomic_DNA"/>
</dbReference>
<feature type="domain" description="Phospholipid/glycerol acyltransferase" evidence="3">
    <location>
        <begin position="60"/>
        <end position="170"/>
    </location>
</feature>
<dbReference type="Gene3D" id="3.30.300.30">
    <property type="match status" value="1"/>
</dbReference>
<gene>
    <name evidence="4" type="ORF">SAMN04488498_11798</name>
</gene>
<dbReference type="GO" id="GO:0016746">
    <property type="term" value="F:acyltransferase activity"/>
    <property type="evidence" value="ECO:0007669"/>
    <property type="project" value="UniProtKB-KW"/>
</dbReference>
<dbReference type="SUPFAM" id="SSF69593">
    <property type="entry name" value="Glycerol-3-phosphate (1)-acyltransferase"/>
    <property type="match status" value="1"/>
</dbReference>
<dbReference type="RefSeq" id="WP_149762536.1">
    <property type="nucleotide sequence ID" value="NZ_BSPE01000033.1"/>
</dbReference>
<organism evidence="4 5">
    <name type="scientific">Neomesorhizobium albiziae</name>
    <dbReference type="NCBI Taxonomy" id="335020"/>
    <lineage>
        <taxon>Bacteria</taxon>
        <taxon>Pseudomonadati</taxon>
        <taxon>Pseudomonadota</taxon>
        <taxon>Alphaproteobacteria</taxon>
        <taxon>Hyphomicrobiales</taxon>
        <taxon>Phyllobacteriaceae</taxon>
        <taxon>Neomesorhizobium</taxon>
    </lineage>
</organism>
<dbReference type="PANTHER" id="PTHR43201">
    <property type="entry name" value="ACYL-COA SYNTHETASE"/>
    <property type="match status" value="1"/>
</dbReference>
<reference evidence="4 5" key="1">
    <citation type="submission" date="2016-10" db="EMBL/GenBank/DDBJ databases">
        <authorList>
            <person name="Varghese N."/>
            <person name="Submissions S."/>
        </authorList>
    </citation>
    <scope>NUCLEOTIDE SEQUENCE [LARGE SCALE GENOMIC DNA]</scope>
    <source>
        <strain evidence="4 5">DSM 21822</strain>
    </source>
</reference>
<dbReference type="InterPro" id="IPR002123">
    <property type="entry name" value="Plipid/glycerol_acylTrfase"/>
</dbReference>
<keyword evidence="4" id="KW-0012">Acyltransferase</keyword>
<dbReference type="Pfam" id="PF00501">
    <property type="entry name" value="AMP-binding"/>
    <property type="match status" value="1"/>
</dbReference>
<dbReference type="OrthoDB" id="9803968at2"/>
<name>A0A1I4DHM1_9HYPH</name>
<dbReference type="PROSITE" id="PS00455">
    <property type="entry name" value="AMP_BINDING"/>
    <property type="match status" value="1"/>
</dbReference>
<sequence>MVLTGAMLLAVVLALVAVAIVLKVQLGLSFTQALLYAPLKLAWRVDDTRLGIARDAETPVIYAISHQSKLDPALMLSLLPEQTLHILDDYSATSMWLEPWRELARTIAFNAEHVFVSRRLVRHLRGRGRLAVYFPAAAEPDMKAFRLFRAVARIALKADAKIVPIVVGGARHLPMSSTPAEHAPRRWFPELRLSVLEPMTIAALMERAGPQQSMAATALFDRVAEAHVAASDPADTVFTAIRDAALRFGPSRTIVEDVVTGSMTYRKMMIATRVLAGRFSHVDQPGEAVGLMLPNANGVAIAFLGLQSAGRVPAMINYTAGTASISAAIRTATIRTVICSRTFVQKADLGAVVETIEQAGAKFVWLEDVRDSVSIFEKAIGALLWRFPVVDRDPAKPAVVLFTSGSEGLPKGVVLSHRNLIANAMQAEARLTLTPQDTLLNVLPVFHSFGLMAGTVLPFLIGVRLFLYPSPLHYKLIPEVAAKVKPTILVGTDTFLNGYARTAKDSDFASLRLVVAGAEAVKAETRRVWRERFGAEIVEGFGLTEASPVVAVNTAIHGRDGTVGRLMPGMRMKLEPVEGIAEGGRLVISGPNVMMGYMTADRPGELQPLVDGWHDTGDIVSVDREGYISIRGRAKRFAKIGGEMVSLGAVEMLVQSLWPEEHHAAVTVPDKRKGERIVLVTTCDSADTKALRQYGRQSGTSELAIPDDIVKIEEMPVLGSGKTDYTAVRRIAVERLGLEAAA</sequence>
<dbReference type="InterPro" id="IPR000873">
    <property type="entry name" value="AMP-dep_synth/lig_dom"/>
</dbReference>
<protein>
    <submittedName>
        <fullName evidence="4">Acyl-[acyl-carrier-protein]-phospholipid O-acyltransferase / long-chain-fatty-acid--[acyl-carrier-protein] ligase</fullName>
    </submittedName>
</protein>
<evidence type="ECO:0000256" key="1">
    <source>
        <dbReference type="ARBA" id="ARBA00006432"/>
    </source>
</evidence>
<dbReference type="InterPro" id="IPR045851">
    <property type="entry name" value="AMP-bd_C_sf"/>
</dbReference>
<dbReference type="PANTHER" id="PTHR43201:SF5">
    <property type="entry name" value="MEDIUM-CHAIN ACYL-COA LIGASE ACSF2, MITOCHONDRIAL"/>
    <property type="match status" value="1"/>
</dbReference>